<dbReference type="GO" id="GO:0003918">
    <property type="term" value="F:DNA topoisomerase type II (double strand cut, ATP-hydrolyzing) activity"/>
    <property type="evidence" value="ECO:0007669"/>
    <property type="project" value="UniProtKB-EC"/>
</dbReference>
<gene>
    <name evidence="4" type="ORF">NEF87_001819</name>
</gene>
<feature type="region of interest" description="Disordered" evidence="2">
    <location>
        <begin position="254"/>
        <end position="273"/>
    </location>
</feature>
<dbReference type="PANTHER" id="PTHR48444">
    <property type="entry name" value="DNA TOPOISOMERASE 6 SUBUNIT B"/>
    <property type="match status" value="1"/>
</dbReference>
<proteinExistence type="predicted"/>
<keyword evidence="1" id="KW-0175">Coiled coil</keyword>
<dbReference type="Pfam" id="PF09239">
    <property type="entry name" value="Topo-VIb_trans"/>
    <property type="match status" value="1"/>
</dbReference>
<feature type="coiled-coil region" evidence="1">
    <location>
        <begin position="516"/>
        <end position="557"/>
    </location>
</feature>
<evidence type="ECO:0000256" key="2">
    <source>
        <dbReference type="SAM" id="MobiDB-lite"/>
    </source>
</evidence>
<name>A0ABY6HPU1_9ARCH</name>
<dbReference type="EC" id="5.6.2.2" evidence="4"/>
<dbReference type="SUPFAM" id="SSF54211">
    <property type="entry name" value="Ribosomal protein S5 domain 2-like"/>
    <property type="match status" value="1"/>
</dbReference>
<accession>A0ABY6HPU1</accession>
<evidence type="ECO:0000313" key="5">
    <source>
        <dbReference type="Proteomes" id="UP001208689"/>
    </source>
</evidence>
<dbReference type="PANTHER" id="PTHR48444:SF1">
    <property type="entry name" value="DNA TOPOISOMERASE 6 SUBUNIT B"/>
    <property type="match status" value="1"/>
</dbReference>
<evidence type="ECO:0000256" key="1">
    <source>
        <dbReference type="SAM" id="Coils"/>
    </source>
</evidence>
<feature type="compositionally biased region" description="Acidic residues" evidence="2">
    <location>
        <begin position="136"/>
        <end position="153"/>
    </location>
</feature>
<protein>
    <submittedName>
        <fullName evidence="4">DNA topoisomerase 6 subunit B</fullName>
        <ecNumber evidence="4">5.6.2.2</ecNumber>
    </submittedName>
</protein>
<dbReference type="EMBL" id="CP104013">
    <property type="protein sequence ID" value="UYP45534.1"/>
    <property type="molecule type" value="Genomic_DNA"/>
</dbReference>
<feature type="domain" description="DNA topoisomerase VI subunit B transducer" evidence="3">
    <location>
        <begin position="702"/>
        <end position="855"/>
    </location>
</feature>
<keyword evidence="5" id="KW-1185">Reference proteome</keyword>
<dbReference type="NCBIfam" id="NF003218">
    <property type="entry name" value="PRK04184.1"/>
    <property type="match status" value="1"/>
</dbReference>
<reference evidence="4" key="1">
    <citation type="submission" date="2022-09" db="EMBL/GenBank/DDBJ databases">
        <title>Actin cytoskeleton and complex cell architecture in an #Asgard archaeon.</title>
        <authorList>
            <person name="Ponce Toledo R.I."/>
            <person name="Schleper C."/>
            <person name="Rodrigues Oliveira T."/>
            <person name="Wollweber F."/>
            <person name="Xu J."/>
            <person name="Rittmann S."/>
            <person name="Klingl A."/>
            <person name="Pilhofer M."/>
        </authorList>
    </citation>
    <scope>NUCLEOTIDE SEQUENCE</scope>
    <source>
        <strain evidence="4">B-35</strain>
    </source>
</reference>
<keyword evidence="4" id="KW-0413">Isomerase</keyword>
<feature type="compositionally biased region" description="Acidic residues" evidence="2">
    <location>
        <begin position="951"/>
        <end position="962"/>
    </location>
</feature>
<dbReference type="InterPro" id="IPR015320">
    <property type="entry name" value="TopoVI_B_transducer"/>
</dbReference>
<feature type="compositionally biased region" description="Basic and acidic residues" evidence="2">
    <location>
        <begin position="930"/>
        <end position="950"/>
    </location>
</feature>
<evidence type="ECO:0000313" key="4">
    <source>
        <dbReference type="EMBL" id="UYP45534.1"/>
    </source>
</evidence>
<dbReference type="Gene3D" id="3.30.230.10">
    <property type="match status" value="1"/>
</dbReference>
<feature type="region of interest" description="Disordered" evidence="2">
    <location>
        <begin position="136"/>
        <end position="156"/>
    </location>
</feature>
<dbReference type="InterPro" id="IPR036890">
    <property type="entry name" value="HATPase_C_sf"/>
</dbReference>
<sequence length="1138" mass="130986">MAKKETKSQESGTIKQGSVAEFFRKRTQLVGFDFGLNKFTQYCIEFVDNSLDALENFHWKESKKHQDYAFKLKDDLILENFSYFIPVFEEDIQEMESKLESEMVDDEGNKLSEDGELIIELEDEEENDESLVIDEEEKLQTEETADSDEDDEEAKNIRKLQKKADELESEVQNIMYGIDGFLYPIKAMVEREPFVIFQLTEREAQDVYADASSDSKEVFEYTLDVFDNGTGMSPGDLEKFGRYLASSKSQKLKQTRGSQGFGSPSAFSDAQNTTGQPVTVVSKDINHIYATCSQFYTTSKNSKEYIVPPTEVTSIFEHGTFISLNFLNVKYRKGYIDSYIQQTALTNPHITIIFLDPNGEEEIYPRRVKNFPREPTYALPHPSSVNIGDFQDQLRSSENLTVSAFLQDNYVRMSSTIAKKIVKESEEELEQILSLLNLESGYLTWRKNPGPIYFAHNEQRIHGRSKKPRDTLVIYEVKDEEDLAQYWGILKVYNKKLDSINKKSNKIRKLQKSIMREVDKKQIKTYKKEISGLEKEIASIEKENQNLKKTLSKAVKTFKFLPQNEVKDSKITDKLEDDVKEVMTSKAHPYSLTQKQTESLYKAFKAQKYMAPPSDPAVPIGGNILETTMLKEFNLNPAHRTDLFIQYEAKLEKLTSKESEIFPQKILSRFIVPPYLDPEFSSEQMYKANEELNHKSYADMFLKYDMVHTQDDDFIMGYTRSPTSGKGLAFVVEAVIAISPKIPSSKQAQQVLMRYVNRTPKMRDNSDCAIWKGVQSVNWKNYKLDTFDNGIPKGNIRMLVNVSGPYVHLMFKSQSKNALAEDEVLLKEIKYCLEAIGRKIRQYQNKRTNRENSRKRSKVIEKFVPIFVSSLLEVATTIDAYKDLKAAKIEQRILDRLEGKIKKTPEEIEEENSRKEQEDKDRIILEKIRKQQQARKREVDKEISSQKKDENSDDEVEVSDESESPRKEVKITLSEKIAMKPRSADGPKPVRTIDDILSKAKTHSKSKVSSKTKSSTRKSTKKVLKVKGTKAKKLESKSPTSDKTIPKEPIKVKKSPPAPSAKKLVKPQSKINIISADGILKKLPEDEWLNIKDLIRILEIKDLKDARFLQLKLKQLTREKRLLISIKGGKTFWKLNKK</sequence>
<feature type="compositionally biased region" description="Basic residues" evidence="2">
    <location>
        <begin position="1000"/>
        <end position="1031"/>
    </location>
</feature>
<dbReference type="Gene3D" id="3.30.565.10">
    <property type="entry name" value="Histidine kinase-like ATPase, C-terminal domain"/>
    <property type="match status" value="2"/>
</dbReference>
<dbReference type="Gene3D" id="1.10.8.50">
    <property type="match status" value="1"/>
</dbReference>
<dbReference type="InterPro" id="IPR014721">
    <property type="entry name" value="Ribsml_uS5_D2-typ_fold_subgr"/>
</dbReference>
<dbReference type="SUPFAM" id="SSF55874">
    <property type="entry name" value="ATPase domain of HSP90 chaperone/DNA topoisomerase II/histidine kinase"/>
    <property type="match status" value="1"/>
</dbReference>
<feature type="compositionally biased region" description="Polar residues" evidence="2">
    <location>
        <begin position="255"/>
        <end position="273"/>
    </location>
</feature>
<dbReference type="Proteomes" id="UP001208689">
    <property type="component" value="Chromosome"/>
</dbReference>
<dbReference type="InterPro" id="IPR020568">
    <property type="entry name" value="Ribosomal_Su5_D2-typ_SF"/>
</dbReference>
<feature type="region of interest" description="Disordered" evidence="2">
    <location>
        <begin position="930"/>
        <end position="1063"/>
    </location>
</feature>
<organism evidence="4 5">
    <name type="scientific">Candidatus Lokiarchaeum ossiferum</name>
    <dbReference type="NCBI Taxonomy" id="2951803"/>
    <lineage>
        <taxon>Archaea</taxon>
        <taxon>Promethearchaeati</taxon>
        <taxon>Promethearchaeota</taxon>
        <taxon>Promethearchaeia</taxon>
        <taxon>Promethearchaeales</taxon>
        <taxon>Promethearchaeaceae</taxon>
        <taxon>Candidatus Lokiarchaeum</taxon>
    </lineage>
</organism>
<evidence type="ECO:0000259" key="3">
    <source>
        <dbReference type="Pfam" id="PF09239"/>
    </source>
</evidence>